<feature type="region of interest" description="Disordered" evidence="6">
    <location>
        <begin position="1"/>
        <end position="21"/>
    </location>
</feature>
<dbReference type="Pfam" id="PF03754">
    <property type="entry name" value="At2g31720-like"/>
    <property type="match status" value="1"/>
</dbReference>
<evidence type="ECO:0000256" key="6">
    <source>
        <dbReference type="SAM" id="MobiDB-lite"/>
    </source>
</evidence>
<dbReference type="SUPFAM" id="SSF101936">
    <property type="entry name" value="DNA-binding pseudobarrel domain"/>
    <property type="match status" value="1"/>
</dbReference>
<reference evidence="7" key="1">
    <citation type="submission" date="2023-02" db="EMBL/GenBank/DDBJ databases">
        <title>Genome of toxic invasive species Heracleum sosnowskyi carries increased number of genes despite the absence of recent whole-genome duplications.</title>
        <authorList>
            <person name="Schelkunov M."/>
            <person name="Shtratnikova V."/>
            <person name="Makarenko M."/>
            <person name="Klepikova A."/>
            <person name="Omelchenko D."/>
            <person name="Novikova G."/>
            <person name="Obukhova E."/>
            <person name="Bogdanov V."/>
            <person name="Penin A."/>
            <person name="Logacheva M."/>
        </authorList>
    </citation>
    <scope>NUCLEOTIDE SEQUENCE</scope>
    <source>
        <strain evidence="7">Hsosn_3</strain>
        <tissue evidence="7">Leaf</tissue>
    </source>
</reference>
<dbReference type="InterPro" id="IPR015300">
    <property type="entry name" value="DNA-bd_pseudobarrel_sf"/>
</dbReference>
<evidence type="ECO:0000256" key="5">
    <source>
        <dbReference type="ARBA" id="ARBA00023242"/>
    </source>
</evidence>
<gene>
    <name evidence="7" type="ORF">POM88_036728</name>
</gene>
<dbReference type="AlphaFoldDB" id="A0AAD8MEK9"/>
<evidence type="ECO:0000256" key="1">
    <source>
        <dbReference type="ARBA" id="ARBA00004123"/>
    </source>
</evidence>
<organism evidence="7 8">
    <name type="scientific">Heracleum sosnowskyi</name>
    <dbReference type="NCBI Taxonomy" id="360622"/>
    <lineage>
        <taxon>Eukaryota</taxon>
        <taxon>Viridiplantae</taxon>
        <taxon>Streptophyta</taxon>
        <taxon>Embryophyta</taxon>
        <taxon>Tracheophyta</taxon>
        <taxon>Spermatophyta</taxon>
        <taxon>Magnoliopsida</taxon>
        <taxon>eudicotyledons</taxon>
        <taxon>Gunneridae</taxon>
        <taxon>Pentapetalae</taxon>
        <taxon>asterids</taxon>
        <taxon>campanulids</taxon>
        <taxon>Apiales</taxon>
        <taxon>Apiaceae</taxon>
        <taxon>Apioideae</taxon>
        <taxon>apioid superclade</taxon>
        <taxon>Tordylieae</taxon>
        <taxon>Tordyliinae</taxon>
        <taxon>Heracleum</taxon>
    </lineage>
</organism>
<evidence type="ECO:0000256" key="4">
    <source>
        <dbReference type="ARBA" id="ARBA00023163"/>
    </source>
</evidence>
<dbReference type="Proteomes" id="UP001237642">
    <property type="component" value="Unassembled WGS sequence"/>
</dbReference>
<evidence type="ECO:0000313" key="7">
    <source>
        <dbReference type="EMBL" id="KAK1370636.1"/>
    </source>
</evidence>
<evidence type="ECO:0000256" key="2">
    <source>
        <dbReference type="ARBA" id="ARBA00023015"/>
    </source>
</evidence>
<sequence>MLESKKVVEGNDNNGYFPNKKSDPFVEEKTFDGVRGKKRSRKCFDLSKDDQDFEYSEKEKKPRTICNARHKVFKVASPLPVVFKNEIQEMGGTDVKLIIQKNLFSADTEGGQNRFSIPMKQIRENFLTDEEESILDQRFKDNHVVPLMVPVLIEPNLEKAQINFRKWAVNSSYVLSSPWNEIRDRNDLMAKMEMQLWSFRVDGALNFSMVKVSDGLLCHNFVEEYRSSLPQTLYLQVVSGEIWEGRYMKGSKYIKGLLAMMELYKIRPYHMVILTYHGGPNFDLEIFNECAVEIRYPLKLGKKDDIRLKCPGNSFVTPNSCVIDIDKDKMAAALSFNCLKNFVGLVYVVLGKEDFISSSRYEILCHSDLKKMILSKESKSLEIGFELYTWTINITWLNGKVFLTKADVTSEFVADIVKELSKVVIDISDDNEDSVGAEEPNVKIEEADVENDLECEYC</sequence>
<dbReference type="InterPro" id="IPR005508">
    <property type="entry name" value="At2g31720-like"/>
</dbReference>
<evidence type="ECO:0000313" key="8">
    <source>
        <dbReference type="Proteomes" id="UP001237642"/>
    </source>
</evidence>
<dbReference type="PANTHER" id="PTHR31541:SF25">
    <property type="entry name" value="GAMMA-GLIADIN B"/>
    <property type="match status" value="1"/>
</dbReference>
<dbReference type="GO" id="GO:0005634">
    <property type="term" value="C:nucleus"/>
    <property type="evidence" value="ECO:0007669"/>
    <property type="project" value="UniProtKB-SubCell"/>
</dbReference>
<proteinExistence type="predicted"/>
<dbReference type="GO" id="GO:0003677">
    <property type="term" value="F:DNA binding"/>
    <property type="evidence" value="ECO:0007669"/>
    <property type="project" value="UniProtKB-KW"/>
</dbReference>
<reference evidence="7" key="2">
    <citation type="submission" date="2023-05" db="EMBL/GenBank/DDBJ databases">
        <authorList>
            <person name="Schelkunov M.I."/>
        </authorList>
    </citation>
    <scope>NUCLEOTIDE SEQUENCE</scope>
    <source>
        <strain evidence="7">Hsosn_3</strain>
        <tissue evidence="7">Leaf</tissue>
    </source>
</reference>
<evidence type="ECO:0000256" key="3">
    <source>
        <dbReference type="ARBA" id="ARBA00023125"/>
    </source>
</evidence>
<dbReference type="EMBL" id="JAUIZM010000008">
    <property type="protein sequence ID" value="KAK1370636.1"/>
    <property type="molecule type" value="Genomic_DNA"/>
</dbReference>
<keyword evidence="2" id="KW-0805">Transcription regulation</keyword>
<keyword evidence="4" id="KW-0804">Transcription</keyword>
<comment type="subcellular location">
    <subcellularLocation>
        <location evidence="1">Nucleus</location>
    </subcellularLocation>
</comment>
<name>A0AAD8MEK9_9APIA</name>
<accession>A0AAD8MEK9</accession>
<comment type="caution">
    <text evidence="7">The sequence shown here is derived from an EMBL/GenBank/DDBJ whole genome shotgun (WGS) entry which is preliminary data.</text>
</comment>
<protein>
    <submittedName>
        <fullName evidence="7">Uncharacterized protein</fullName>
    </submittedName>
</protein>
<keyword evidence="5" id="KW-0539">Nucleus</keyword>
<keyword evidence="3" id="KW-0238">DNA-binding</keyword>
<dbReference type="PANTHER" id="PTHR31541">
    <property type="entry name" value="B3 DOMAIN PLANT PROTEIN-RELATED"/>
    <property type="match status" value="1"/>
</dbReference>
<dbReference type="Gene3D" id="2.40.330.10">
    <property type="entry name" value="DNA-binding pseudobarrel domain"/>
    <property type="match status" value="1"/>
</dbReference>
<keyword evidence="8" id="KW-1185">Reference proteome</keyword>